<protein>
    <submittedName>
        <fullName evidence="1">Uncharacterized protein</fullName>
    </submittedName>
</protein>
<dbReference type="Proteomes" id="UP001280121">
    <property type="component" value="Unassembled WGS sequence"/>
</dbReference>
<accession>A0AAD9TKH9</accession>
<name>A0AAD9TKH9_9ROSI</name>
<proteinExistence type="predicted"/>
<reference evidence="1" key="1">
    <citation type="journal article" date="2023" name="Plant J.">
        <title>Genome sequences and population genomics provide insights into the demographic history, inbreeding, and mutation load of two 'living fossil' tree species of Dipteronia.</title>
        <authorList>
            <person name="Feng Y."/>
            <person name="Comes H.P."/>
            <person name="Chen J."/>
            <person name="Zhu S."/>
            <person name="Lu R."/>
            <person name="Zhang X."/>
            <person name="Li P."/>
            <person name="Qiu J."/>
            <person name="Olsen K.M."/>
            <person name="Qiu Y."/>
        </authorList>
    </citation>
    <scope>NUCLEOTIDE SEQUENCE</scope>
    <source>
        <strain evidence="1">KIB01</strain>
    </source>
</reference>
<dbReference type="PANTHER" id="PTHR48449:SF1">
    <property type="entry name" value="DUF1985 DOMAIN-CONTAINING PROTEIN"/>
    <property type="match status" value="1"/>
</dbReference>
<dbReference type="AlphaFoldDB" id="A0AAD9TKH9"/>
<comment type="caution">
    <text evidence="1">The sequence shown here is derived from an EMBL/GenBank/DDBJ whole genome shotgun (WGS) entry which is preliminary data.</text>
</comment>
<dbReference type="EMBL" id="JANJYI010000008">
    <property type="protein sequence ID" value="KAK2637706.1"/>
    <property type="molecule type" value="Genomic_DNA"/>
</dbReference>
<gene>
    <name evidence="1" type="ORF">Ddye_025501</name>
</gene>
<evidence type="ECO:0000313" key="2">
    <source>
        <dbReference type="Proteomes" id="UP001280121"/>
    </source>
</evidence>
<dbReference type="PANTHER" id="PTHR48449">
    <property type="entry name" value="DUF1985 DOMAIN-CONTAINING PROTEIN"/>
    <property type="match status" value="1"/>
</dbReference>
<sequence length="233" mass="27294">MTGTSIAVYAFASTAVYTALDILETTAVKRREYPEKFEKERKLSFCESEKSNSEEETDGKDIDSLLTGTGTQYISQRLIEMTSRLKQLLKTPEGDWFKGKLTRHDHFKALARIDDALNRVPEEFAVEDRHRFMASCFWHFMSMHRELKFSSGVIHQLLLRELYHDRSIDEMRFLLGNHMVRFWKVEFSLITRLRLGVVPDTSMYIVVENGIHQRYFPAHDEVSLDDLRVILTH</sequence>
<keyword evidence="2" id="KW-1185">Reference proteome</keyword>
<evidence type="ECO:0000313" key="1">
    <source>
        <dbReference type="EMBL" id="KAK2637706.1"/>
    </source>
</evidence>
<organism evidence="1 2">
    <name type="scientific">Dipteronia dyeriana</name>
    <dbReference type="NCBI Taxonomy" id="168575"/>
    <lineage>
        <taxon>Eukaryota</taxon>
        <taxon>Viridiplantae</taxon>
        <taxon>Streptophyta</taxon>
        <taxon>Embryophyta</taxon>
        <taxon>Tracheophyta</taxon>
        <taxon>Spermatophyta</taxon>
        <taxon>Magnoliopsida</taxon>
        <taxon>eudicotyledons</taxon>
        <taxon>Gunneridae</taxon>
        <taxon>Pentapetalae</taxon>
        <taxon>rosids</taxon>
        <taxon>malvids</taxon>
        <taxon>Sapindales</taxon>
        <taxon>Sapindaceae</taxon>
        <taxon>Hippocastanoideae</taxon>
        <taxon>Acereae</taxon>
        <taxon>Dipteronia</taxon>
    </lineage>
</organism>